<dbReference type="Proteomes" id="UP000595362">
    <property type="component" value="Chromosome"/>
</dbReference>
<dbReference type="InterPro" id="IPR036249">
    <property type="entry name" value="Thioredoxin-like_sf"/>
</dbReference>
<keyword evidence="2" id="KW-0479">Metal-binding</keyword>
<feature type="binding site" evidence="2">
    <location>
        <position position="87"/>
    </location>
    <ligand>
        <name>Cu cation</name>
        <dbReference type="ChEBI" id="CHEBI:23378"/>
    </ligand>
</feature>
<dbReference type="InterPro" id="IPR003782">
    <property type="entry name" value="SCO1/SenC"/>
</dbReference>
<dbReference type="GO" id="GO:0046872">
    <property type="term" value="F:metal ion binding"/>
    <property type="evidence" value="ECO:0007669"/>
    <property type="project" value="UniProtKB-KW"/>
</dbReference>
<feature type="disulfide bond" description="Redox-active" evidence="3">
    <location>
        <begin position="83"/>
        <end position="87"/>
    </location>
</feature>
<name>A0A7T5R2W4_9BACT</name>
<dbReference type="EMBL" id="CP066681">
    <property type="protein sequence ID" value="QQG36492.1"/>
    <property type="molecule type" value="Genomic_DNA"/>
</dbReference>
<evidence type="ECO:0000256" key="3">
    <source>
        <dbReference type="PIRSR" id="PIRSR603782-2"/>
    </source>
</evidence>
<protein>
    <submittedName>
        <fullName evidence="4">SCO family protein</fullName>
    </submittedName>
</protein>
<dbReference type="Pfam" id="PF02630">
    <property type="entry name" value="SCO1-SenC"/>
    <property type="match status" value="1"/>
</dbReference>
<dbReference type="PANTHER" id="PTHR12151">
    <property type="entry name" value="ELECTRON TRANSPORT PROTIN SCO1/SENC FAMILY MEMBER"/>
    <property type="match status" value="1"/>
</dbReference>
<comment type="similarity">
    <text evidence="1">Belongs to the SCO1/2 family.</text>
</comment>
<gene>
    <name evidence="4" type="ORF">HYS17_01485</name>
</gene>
<evidence type="ECO:0000313" key="5">
    <source>
        <dbReference type="Proteomes" id="UP000595362"/>
    </source>
</evidence>
<dbReference type="FunFam" id="3.40.30.10:FF:000013">
    <property type="entry name" value="Blast:Protein SCO1 homolog, mitochondrial"/>
    <property type="match status" value="1"/>
</dbReference>
<dbReference type="SUPFAM" id="SSF52833">
    <property type="entry name" value="Thioredoxin-like"/>
    <property type="match status" value="1"/>
</dbReference>
<feature type="binding site" evidence="2">
    <location>
        <position position="172"/>
    </location>
    <ligand>
        <name>Cu cation</name>
        <dbReference type="ChEBI" id="CHEBI:23378"/>
    </ligand>
</feature>
<dbReference type="AlphaFoldDB" id="A0A7T5R2W4"/>
<accession>A0A7T5R2W4</accession>
<evidence type="ECO:0000313" key="4">
    <source>
        <dbReference type="EMBL" id="QQG36492.1"/>
    </source>
</evidence>
<sequence>MKKQHFQILIAALLVILASVLFMTLKSTIPAAPATRTSASAATTAGVEGLGGSWTLIDHNGQTVSDKDLTGSFRLMFFGFTFCPDICPTEIKRLSLVLQGLGDDATRIKPLFVTIDPERDTPTVLKEYLSRFDERFIGLTGSVDQIRHMEEIFKVYSAKSADPGLTDYTMNHSALVYFIAPDNRVLHLFHSKETPEQMVGTIRRAMAQP</sequence>
<dbReference type="PANTHER" id="PTHR12151:SF25">
    <property type="entry name" value="LINALOOL DEHYDRATASE_ISOMERASE DOMAIN-CONTAINING PROTEIN"/>
    <property type="match status" value="1"/>
</dbReference>
<evidence type="ECO:0000256" key="1">
    <source>
        <dbReference type="ARBA" id="ARBA00010996"/>
    </source>
</evidence>
<keyword evidence="2" id="KW-0186">Copper</keyword>
<reference evidence="4 5" key="1">
    <citation type="submission" date="2020-07" db="EMBL/GenBank/DDBJ databases">
        <title>Huge and variable diversity of episymbiotic CPR bacteria and DPANN archaea in groundwater ecosystems.</title>
        <authorList>
            <person name="He C.Y."/>
            <person name="Keren R."/>
            <person name="Whittaker M."/>
            <person name="Farag I.F."/>
            <person name="Doudna J."/>
            <person name="Cate J.H.D."/>
            <person name="Banfield J.F."/>
        </authorList>
    </citation>
    <scope>NUCLEOTIDE SEQUENCE [LARGE SCALE GENOMIC DNA]</scope>
    <source>
        <strain evidence="4">NC_groundwater_70_Ag_B-0.1um_54_66</strain>
    </source>
</reference>
<keyword evidence="3" id="KW-1015">Disulfide bond</keyword>
<evidence type="ECO:0000256" key="2">
    <source>
        <dbReference type="PIRSR" id="PIRSR603782-1"/>
    </source>
</evidence>
<dbReference type="Gene3D" id="3.40.30.10">
    <property type="entry name" value="Glutaredoxin"/>
    <property type="match status" value="1"/>
</dbReference>
<dbReference type="CDD" id="cd02968">
    <property type="entry name" value="SCO"/>
    <property type="match status" value="1"/>
</dbReference>
<proteinExistence type="inferred from homology"/>
<organism evidence="4 5">
    <name type="scientific">Micavibrio aeruginosavorus</name>
    <dbReference type="NCBI Taxonomy" id="349221"/>
    <lineage>
        <taxon>Bacteria</taxon>
        <taxon>Pseudomonadati</taxon>
        <taxon>Bdellovibrionota</taxon>
        <taxon>Bdellovibrionia</taxon>
        <taxon>Bdellovibrionales</taxon>
        <taxon>Pseudobdellovibrionaceae</taxon>
        <taxon>Micavibrio</taxon>
    </lineage>
</organism>
<feature type="binding site" evidence="2">
    <location>
        <position position="83"/>
    </location>
    <ligand>
        <name>Cu cation</name>
        <dbReference type="ChEBI" id="CHEBI:23378"/>
    </ligand>
</feature>